<dbReference type="RefSeq" id="WP_183964434.1">
    <property type="nucleotide sequence ID" value="NZ_BAABEW010000008.1"/>
</dbReference>
<accession>A0A7W8M7H4</accession>
<evidence type="ECO:0000256" key="1">
    <source>
        <dbReference type="SAM" id="SignalP"/>
    </source>
</evidence>
<comment type="caution">
    <text evidence="2">The sequence shown here is derived from an EMBL/GenBank/DDBJ whole genome shotgun (WGS) entry which is preliminary data.</text>
</comment>
<proteinExistence type="predicted"/>
<keyword evidence="1" id="KW-0732">Signal</keyword>
<feature type="chain" id="PRO_5031071291" evidence="1">
    <location>
        <begin position="22"/>
        <end position="123"/>
    </location>
</feature>
<feature type="signal peptide" evidence="1">
    <location>
        <begin position="1"/>
        <end position="21"/>
    </location>
</feature>
<protein>
    <submittedName>
        <fullName evidence="2">Uncharacterized protein</fullName>
    </submittedName>
</protein>
<gene>
    <name evidence="2" type="ORF">HNQ70_000752</name>
</gene>
<evidence type="ECO:0000313" key="3">
    <source>
        <dbReference type="Proteomes" id="UP000532440"/>
    </source>
</evidence>
<organism evidence="2 3">
    <name type="scientific">Quisquiliibacterium transsilvanicum</name>
    <dbReference type="NCBI Taxonomy" id="1549638"/>
    <lineage>
        <taxon>Bacteria</taxon>
        <taxon>Pseudomonadati</taxon>
        <taxon>Pseudomonadota</taxon>
        <taxon>Betaproteobacteria</taxon>
        <taxon>Burkholderiales</taxon>
        <taxon>Burkholderiaceae</taxon>
        <taxon>Quisquiliibacterium</taxon>
    </lineage>
</organism>
<dbReference type="EMBL" id="JACHGB010000002">
    <property type="protein sequence ID" value="MBB5270748.1"/>
    <property type="molecule type" value="Genomic_DNA"/>
</dbReference>
<reference evidence="2 3" key="1">
    <citation type="submission" date="2020-08" db="EMBL/GenBank/DDBJ databases">
        <title>Genomic Encyclopedia of Type Strains, Phase IV (KMG-IV): sequencing the most valuable type-strain genomes for metagenomic binning, comparative biology and taxonomic classification.</title>
        <authorList>
            <person name="Goeker M."/>
        </authorList>
    </citation>
    <scope>NUCLEOTIDE SEQUENCE [LARGE SCALE GENOMIC DNA]</scope>
    <source>
        <strain evidence="2 3">DSM 29781</strain>
    </source>
</reference>
<evidence type="ECO:0000313" key="2">
    <source>
        <dbReference type="EMBL" id="MBB5270748.1"/>
    </source>
</evidence>
<dbReference type="Proteomes" id="UP000532440">
    <property type="component" value="Unassembled WGS sequence"/>
</dbReference>
<dbReference type="AlphaFoldDB" id="A0A7W8M7H4"/>
<keyword evidence="3" id="KW-1185">Reference proteome</keyword>
<name>A0A7W8M7H4_9BURK</name>
<sequence>MKKLLVALSASLALFTAGASAHGPATAVHGGVVQTAADLQFELVAGQDGVAMYVVDHGKPADSSRLSGKLTVLNGTEKTESELKPAGANRLQATNVRVGKGAKVVAMIRGTGDTPVTLRFAMP</sequence>